<dbReference type="GO" id="GO:0005829">
    <property type="term" value="C:cytosol"/>
    <property type="evidence" value="ECO:0007669"/>
    <property type="project" value="TreeGrafter"/>
</dbReference>
<dbReference type="GO" id="GO:0030261">
    <property type="term" value="P:chromosome condensation"/>
    <property type="evidence" value="ECO:0007669"/>
    <property type="project" value="UniProtKB-KW"/>
</dbReference>
<dbReference type="Pfam" id="PF00216">
    <property type="entry name" value="Bac_DNA_binding"/>
    <property type="match status" value="1"/>
</dbReference>
<gene>
    <name evidence="4" type="ORF">KDA10_01490</name>
</gene>
<dbReference type="GO" id="GO:0003677">
    <property type="term" value="F:DNA binding"/>
    <property type="evidence" value="ECO:0007669"/>
    <property type="project" value="UniProtKB-KW"/>
</dbReference>
<reference evidence="4" key="1">
    <citation type="submission" date="2020-04" db="EMBL/GenBank/DDBJ databases">
        <authorList>
            <person name="Zhang T."/>
        </authorList>
    </citation>
    <scope>NUCLEOTIDE SEQUENCE</scope>
    <source>
        <strain evidence="4">HKST-UBA80</strain>
    </source>
</reference>
<dbReference type="InterPro" id="IPR020816">
    <property type="entry name" value="Histone-like_DNA-bd_CS"/>
</dbReference>
<protein>
    <submittedName>
        <fullName evidence="4">HU family DNA-binding protein</fullName>
    </submittedName>
</protein>
<reference evidence="4" key="2">
    <citation type="journal article" date="2021" name="Microbiome">
        <title>Successional dynamics and alternative stable states in a saline activated sludge microbial community over 9 years.</title>
        <authorList>
            <person name="Wang Y."/>
            <person name="Ye J."/>
            <person name="Ju F."/>
            <person name="Liu L."/>
            <person name="Boyd J.A."/>
            <person name="Deng Y."/>
            <person name="Parks D.H."/>
            <person name="Jiang X."/>
            <person name="Yin X."/>
            <person name="Woodcroft B.J."/>
            <person name="Tyson G.W."/>
            <person name="Hugenholtz P."/>
            <person name="Polz M.F."/>
            <person name="Zhang T."/>
        </authorList>
    </citation>
    <scope>NUCLEOTIDE SEQUENCE</scope>
    <source>
        <strain evidence="4">HKST-UBA80</strain>
    </source>
</reference>
<organism evidence="4 5">
    <name type="scientific">candidate division WWE3 bacterium</name>
    <dbReference type="NCBI Taxonomy" id="2053526"/>
    <lineage>
        <taxon>Bacteria</taxon>
        <taxon>Katanobacteria</taxon>
    </lineage>
</organism>
<comment type="caution">
    <text evidence="4">The sequence shown here is derived from an EMBL/GenBank/DDBJ whole genome shotgun (WGS) entry which is preliminary data.</text>
</comment>
<evidence type="ECO:0000313" key="4">
    <source>
        <dbReference type="EMBL" id="MCA9302024.1"/>
    </source>
</evidence>
<comment type="similarity">
    <text evidence="3">Belongs to the bacterial histone-like protein family.</text>
</comment>
<evidence type="ECO:0000256" key="2">
    <source>
        <dbReference type="ARBA" id="ARBA00023125"/>
    </source>
</evidence>
<dbReference type="CDD" id="cd13831">
    <property type="entry name" value="HU"/>
    <property type="match status" value="1"/>
</dbReference>
<accession>A0A955DZX0</accession>
<dbReference type="PANTHER" id="PTHR33175:SF3">
    <property type="entry name" value="DNA-BINDING PROTEIN HU-BETA"/>
    <property type="match status" value="1"/>
</dbReference>
<dbReference type="PROSITE" id="PS00045">
    <property type="entry name" value="HISTONE_LIKE"/>
    <property type="match status" value="1"/>
</dbReference>
<keyword evidence="2 4" id="KW-0238">DNA-binding</keyword>
<evidence type="ECO:0000256" key="1">
    <source>
        <dbReference type="ARBA" id="ARBA00023067"/>
    </source>
</evidence>
<dbReference type="PANTHER" id="PTHR33175">
    <property type="entry name" value="DNA-BINDING PROTEIN HU"/>
    <property type="match status" value="1"/>
</dbReference>
<keyword evidence="1" id="KW-0226">DNA condensation</keyword>
<dbReference type="Gene3D" id="4.10.520.10">
    <property type="entry name" value="IHF-like DNA-binding proteins"/>
    <property type="match status" value="1"/>
</dbReference>
<evidence type="ECO:0000313" key="5">
    <source>
        <dbReference type="Proteomes" id="UP000714817"/>
    </source>
</evidence>
<dbReference type="SUPFAM" id="SSF47729">
    <property type="entry name" value="IHF-like DNA-binding proteins"/>
    <property type="match status" value="1"/>
</dbReference>
<dbReference type="EMBL" id="JAGQNY010000005">
    <property type="protein sequence ID" value="MCA9302024.1"/>
    <property type="molecule type" value="Genomic_DNA"/>
</dbReference>
<dbReference type="InterPro" id="IPR000119">
    <property type="entry name" value="Hist_DNA-bd"/>
</dbReference>
<dbReference type="GO" id="GO:0030527">
    <property type="term" value="F:structural constituent of chromatin"/>
    <property type="evidence" value="ECO:0007669"/>
    <property type="project" value="InterPro"/>
</dbReference>
<dbReference type="Proteomes" id="UP000714817">
    <property type="component" value="Unassembled WGS sequence"/>
</dbReference>
<dbReference type="SMART" id="SM00411">
    <property type="entry name" value="BHL"/>
    <property type="match status" value="1"/>
</dbReference>
<sequence length="90" mass="9621">MSKQDIVNALAQQGMTKVEAARVLEALTTIITKALAKGEKVTLTGFGTFETRKRAARAGRNPQTGVVIQIPATRIAAFKAGKALRDAVRK</sequence>
<dbReference type="PRINTS" id="PR01727">
    <property type="entry name" value="DNABINDINGHU"/>
</dbReference>
<evidence type="ECO:0000256" key="3">
    <source>
        <dbReference type="RuleBase" id="RU003939"/>
    </source>
</evidence>
<name>A0A955DZX0_UNCKA</name>
<dbReference type="InterPro" id="IPR010992">
    <property type="entry name" value="IHF-like_DNA-bd_dom_sf"/>
</dbReference>
<dbReference type="AlphaFoldDB" id="A0A955DZX0"/>
<proteinExistence type="inferred from homology"/>